<reference evidence="1 2" key="1">
    <citation type="submission" date="2019-03" db="EMBL/GenBank/DDBJ databases">
        <title>Metabolic potential of uncultured bacteria and archaea associated with petroleum seepage in deep-sea sediments.</title>
        <authorList>
            <person name="Dong X."/>
            <person name="Hubert C."/>
        </authorList>
    </citation>
    <scope>NUCLEOTIDE SEQUENCE [LARGE SCALE GENOMIC DNA]</scope>
    <source>
        <strain evidence="1">E44_bin7</strain>
    </source>
</reference>
<organism evidence="1 2">
    <name type="scientific">Aerophobetes bacterium</name>
    <dbReference type="NCBI Taxonomy" id="2030807"/>
    <lineage>
        <taxon>Bacteria</taxon>
        <taxon>Candidatus Aerophobota</taxon>
    </lineage>
</organism>
<sequence>MERIEDLVKEYKDEWLLIKVMEIDELDRPIKGELILHSKNRDDIYEEQKKMKDDLYITYAGEIPQKGYAVAFNGTDKI</sequence>
<dbReference type="AlphaFoldDB" id="A0A523RVW9"/>
<comment type="caution">
    <text evidence="1">The sequence shown here is derived from an EMBL/GenBank/DDBJ whole genome shotgun (WGS) entry which is preliminary data.</text>
</comment>
<dbReference type="Proteomes" id="UP000316360">
    <property type="component" value="Unassembled WGS sequence"/>
</dbReference>
<gene>
    <name evidence="1" type="ORF">E3J84_04750</name>
</gene>
<name>A0A523RVW9_UNCAE</name>
<protein>
    <submittedName>
        <fullName evidence="1">Uncharacterized protein</fullName>
    </submittedName>
</protein>
<proteinExistence type="predicted"/>
<evidence type="ECO:0000313" key="2">
    <source>
        <dbReference type="Proteomes" id="UP000316360"/>
    </source>
</evidence>
<accession>A0A523RVW9</accession>
<dbReference type="EMBL" id="SOKJ01000265">
    <property type="protein sequence ID" value="TET09779.1"/>
    <property type="molecule type" value="Genomic_DNA"/>
</dbReference>
<evidence type="ECO:0000313" key="1">
    <source>
        <dbReference type="EMBL" id="TET09779.1"/>
    </source>
</evidence>